<evidence type="ECO:0000256" key="5">
    <source>
        <dbReference type="ARBA" id="ARBA00023163"/>
    </source>
</evidence>
<dbReference type="InterPro" id="IPR002078">
    <property type="entry name" value="Sigma_54_int"/>
</dbReference>
<feature type="transmembrane region" description="Helical" evidence="7">
    <location>
        <begin position="86"/>
        <end position="106"/>
    </location>
</feature>
<dbReference type="InterPro" id="IPR025662">
    <property type="entry name" value="Sigma_54_int_dom_ATP-bd_1"/>
</dbReference>
<dbReference type="InterPro" id="IPR025943">
    <property type="entry name" value="Sigma_54_int_dom_ATP-bd_2"/>
</dbReference>
<keyword evidence="7" id="KW-0812">Transmembrane</keyword>
<dbReference type="Pfam" id="PF25601">
    <property type="entry name" value="AAA_lid_14"/>
    <property type="match status" value="1"/>
</dbReference>
<feature type="coiled-coil region" evidence="6">
    <location>
        <begin position="330"/>
        <end position="357"/>
    </location>
</feature>
<feature type="transmembrane region" description="Helical" evidence="7">
    <location>
        <begin position="6"/>
        <end position="23"/>
    </location>
</feature>
<keyword evidence="7" id="KW-1133">Transmembrane helix</keyword>
<evidence type="ECO:0000256" key="2">
    <source>
        <dbReference type="ARBA" id="ARBA00022840"/>
    </source>
</evidence>
<keyword evidence="2" id="KW-0067">ATP-binding</keyword>
<name>A0ABT7WGX6_9FLAO</name>
<evidence type="ECO:0000256" key="6">
    <source>
        <dbReference type="SAM" id="Coils"/>
    </source>
</evidence>
<keyword evidence="10" id="KW-1185">Reference proteome</keyword>
<keyword evidence="5" id="KW-0804">Transcription</keyword>
<keyword evidence="4" id="KW-0238">DNA-binding</keyword>
<dbReference type="Pfam" id="PF00158">
    <property type="entry name" value="Sigma54_activat"/>
    <property type="match status" value="1"/>
</dbReference>
<dbReference type="PANTHER" id="PTHR32071">
    <property type="entry name" value="TRANSCRIPTIONAL REGULATORY PROTEIN"/>
    <property type="match status" value="1"/>
</dbReference>
<keyword evidence="1" id="KW-0547">Nucleotide-binding</keyword>
<feature type="transmembrane region" description="Helical" evidence="7">
    <location>
        <begin position="142"/>
        <end position="166"/>
    </location>
</feature>
<dbReference type="RefSeq" id="WP_289725532.1">
    <property type="nucleotide sequence ID" value="NZ_JAUDUY010000006.1"/>
</dbReference>
<dbReference type="SUPFAM" id="SSF46689">
    <property type="entry name" value="Homeodomain-like"/>
    <property type="match status" value="1"/>
</dbReference>
<evidence type="ECO:0000313" key="10">
    <source>
        <dbReference type="Proteomes" id="UP001174839"/>
    </source>
</evidence>
<evidence type="ECO:0000256" key="3">
    <source>
        <dbReference type="ARBA" id="ARBA00023015"/>
    </source>
</evidence>
<dbReference type="SUPFAM" id="SSF52540">
    <property type="entry name" value="P-loop containing nucleoside triphosphate hydrolases"/>
    <property type="match status" value="1"/>
</dbReference>
<organism evidence="9 10">
    <name type="scientific">Robiginitalea aurantiaca</name>
    <dbReference type="NCBI Taxonomy" id="3056915"/>
    <lineage>
        <taxon>Bacteria</taxon>
        <taxon>Pseudomonadati</taxon>
        <taxon>Bacteroidota</taxon>
        <taxon>Flavobacteriia</taxon>
        <taxon>Flavobacteriales</taxon>
        <taxon>Flavobacteriaceae</taxon>
        <taxon>Robiginitalea</taxon>
    </lineage>
</organism>
<dbReference type="Gene3D" id="1.10.8.60">
    <property type="match status" value="1"/>
</dbReference>
<feature type="transmembrane region" description="Helical" evidence="7">
    <location>
        <begin position="55"/>
        <end position="74"/>
    </location>
</feature>
<feature type="transmembrane region" description="Helical" evidence="7">
    <location>
        <begin position="30"/>
        <end position="49"/>
    </location>
</feature>
<dbReference type="InterPro" id="IPR027417">
    <property type="entry name" value="P-loop_NTPase"/>
</dbReference>
<dbReference type="Proteomes" id="UP001174839">
    <property type="component" value="Unassembled WGS sequence"/>
</dbReference>
<protein>
    <submittedName>
        <fullName evidence="9">Sigma 54-interacting transcriptional regulator</fullName>
    </submittedName>
</protein>
<dbReference type="Gene3D" id="3.40.50.300">
    <property type="entry name" value="P-loop containing nucleotide triphosphate hydrolases"/>
    <property type="match status" value="1"/>
</dbReference>
<feature type="transmembrane region" description="Helical" evidence="7">
    <location>
        <begin position="178"/>
        <end position="198"/>
    </location>
</feature>
<keyword evidence="3" id="KW-0805">Transcription regulation</keyword>
<evidence type="ECO:0000256" key="7">
    <source>
        <dbReference type="SAM" id="Phobius"/>
    </source>
</evidence>
<accession>A0ABT7WGX6</accession>
<keyword evidence="7" id="KW-0472">Membrane</keyword>
<evidence type="ECO:0000313" key="9">
    <source>
        <dbReference type="EMBL" id="MDM9632167.1"/>
    </source>
</evidence>
<dbReference type="CDD" id="cd00009">
    <property type="entry name" value="AAA"/>
    <property type="match status" value="1"/>
</dbReference>
<dbReference type="PROSITE" id="PS00675">
    <property type="entry name" value="SIGMA54_INTERACT_1"/>
    <property type="match status" value="1"/>
</dbReference>
<evidence type="ECO:0000259" key="8">
    <source>
        <dbReference type="PROSITE" id="PS50045"/>
    </source>
</evidence>
<reference evidence="9" key="1">
    <citation type="submission" date="2023-06" db="EMBL/GenBank/DDBJ databases">
        <title>Robiginitalea aurantiacus sp. nov. and Algoriphagus sediminis sp. nov., isolated from coastal sediment.</title>
        <authorList>
            <person name="Zhou Z.Y."/>
            <person name="An J."/>
            <person name="Jia Y.W."/>
            <person name="Du Z.J."/>
        </authorList>
    </citation>
    <scope>NUCLEOTIDE SEQUENCE</scope>
    <source>
        <strain evidence="9">M39</strain>
    </source>
</reference>
<dbReference type="PROSITE" id="PS00676">
    <property type="entry name" value="SIGMA54_INTERACT_2"/>
    <property type="match status" value="1"/>
</dbReference>
<dbReference type="Gene3D" id="3.30.450.20">
    <property type="entry name" value="PAS domain"/>
    <property type="match status" value="1"/>
</dbReference>
<evidence type="ECO:0000256" key="1">
    <source>
        <dbReference type="ARBA" id="ARBA00022741"/>
    </source>
</evidence>
<dbReference type="InterPro" id="IPR025944">
    <property type="entry name" value="Sigma_54_int_dom_CS"/>
</dbReference>
<comment type="caution">
    <text evidence="9">The sequence shown here is derived from an EMBL/GenBank/DDBJ whole genome shotgun (WGS) entry which is preliminary data.</text>
</comment>
<dbReference type="EMBL" id="JAUDUY010000006">
    <property type="protein sequence ID" value="MDM9632167.1"/>
    <property type="molecule type" value="Genomic_DNA"/>
</dbReference>
<dbReference type="InterPro" id="IPR003593">
    <property type="entry name" value="AAA+_ATPase"/>
</dbReference>
<feature type="domain" description="Sigma-54 factor interaction" evidence="8">
    <location>
        <begin position="367"/>
        <end position="596"/>
    </location>
</feature>
<dbReference type="InterPro" id="IPR058031">
    <property type="entry name" value="AAA_lid_NorR"/>
</dbReference>
<dbReference type="Gene3D" id="1.10.10.60">
    <property type="entry name" value="Homeodomain-like"/>
    <property type="match status" value="1"/>
</dbReference>
<evidence type="ECO:0000256" key="4">
    <source>
        <dbReference type="ARBA" id="ARBA00023125"/>
    </source>
</evidence>
<dbReference type="Pfam" id="PF02954">
    <property type="entry name" value="HTH_8"/>
    <property type="match status" value="1"/>
</dbReference>
<dbReference type="InterPro" id="IPR009057">
    <property type="entry name" value="Homeodomain-like_sf"/>
</dbReference>
<dbReference type="InterPro" id="IPR002197">
    <property type="entry name" value="HTH_Fis"/>
</dbReference>
<dbReference type="PROSITE" id="PS00688">
    <property type="entry name" value="SIGMA54_INTERACT_3"/>
    <property type="match status" value="1"/>
</dbReference>
<dbReference type="SMART" id="SM00382">
    <property type="entry name" value="AAA"/>
    <property type="match status" value="1"/>
</dbReference>
<keyword evidence="6" id="KW-0175">Coiled coil</keyword>
<sequence length="683" mass="77134">MENLLYIFLSGIALTTGTNYLWLGVIKKRSFTDVLFGLFASAAGVYYLLTSLEGVPRLVILFFATIMFVLFPWYFAYESDFIKRKLLWVITFLGFGYYFWSALSAYTEIPQLTLVFSYGVYVLSAIYALGSTHNLRLLKKEPVGPFIAVTIYYIVCILEEIAYNAFGLSLPWRRIINFYYLDLFPVVLISFKIFLMAYSQLQKTRLEGSIAIYQNNLNVILNQAERYVLTLDVKGEILFANPFFINAVSPKTKIKHANFLDLLSETDRGVFQKEVLDAKGFTGKVIASHNGADHPITVSWSFVKLKDDAARNIMHITLFGADISDQKETELSLIQAYEELEVMKNKLEAENLQLRNESSFQGSRGRLVGASPNFNYVLNRIEDVAPLDVPVLLEGETGVGKELFASAIHEKSNRSTKPYIKVNCSAIPENLLESELFGFEKGAFTGADKLKRGMFELADGGTLFLDEIGDLPMSLQPKLLRALQEGEIKRLGAEKTMKVDIRLIAATNLSLQKQVEIGEFRSDLFYRLNVFPITIPPLRKRKSDIPRLINSFIKTFNEKYDKQITEISGSLMKDLTDYSWPGNIRQLRNIIERAVITTSGSILKLADPLPFTEKEDSRPAKDKSGLKSLGTLEDFERGHITRVLEYCDWRISGKKGAAEILNLPASTLRSKMKKLGITSPAKS</sequence>
<dbReference type="PROSITE" id="PS50045">
    <property type="entry name" value="SIGMA54_INTERACT_4"/>
    <property type="match status" value="1"/>
</dbReference>
<feature type="transmembrane region" description="Helical" evidence="7">
    <location>
        <begin position="112"/>
        <end position="130"/>
    </location>
</feature>
<gene>
    <name evidence="9" type="ORF">QU605_11825</name>
</gene>
<proteinExistence type="predicted"/>